<keyword evidence="3" id="KW-0472">Membrane</keyword>
<proteinExistence type="predicted"/>
<evidence type="ECO:0000313" key="5">
    <source>
        <dbReference type="EMBL" id="CEK74214.1"/>
    </source>
</evidence>
<protein>
    <recommendedName>
        <fullName evidence="4">Peptidase S1 domain-containing protein</fullName>
    </recommendedName>
</protein>
<sequence>MAVSNIWLTGVFLFVFIVAFWEPDLVHGSKSRTKRAIGGHSFQRGTRPWLVLLKATVVTDRLFGIFPTRHYHLYCGGALIADRWVITAAHCFTDNGEPATRPWNWQARMAAVRLQPSMGQRILDVIGRVFDDNDLRQWDVTVDRIVTHPNYNRTSLLNDDIALIRLSQSVPNGRRFAQIQTIPLPQQDQVNFPQQGQMCLTQGWGCTSRGGGPAREAQQIEIPVYSTPLCSFHYNLETMDKRFCAGYRNRGVGVCRGDSGSPLVCQSGDQYTLAGIVSFTSRYNPESFPAVFTRVQDYLPWINSVMQTYN</sequence>
<dbReference type="PANTHER" id="PTHR24252">
    <property type="entry name" value="ACROSIN-RELATED"/>
    <property type="match status" value="1"/>
</dbReference>
<evidence type="ECO:0000256" key="3">
    <source>
        <dbReference type="SAM" id="Phobius"/>
    </source>
</evidence>
<organism evidence="5">
    <name type="scientific">Arion vulgaris</name>
    <dbReference type="NCBI Taxonomy" id="1028688"/>
    <lineage>
        <taxon>Eukaryota</taxon>
        <taxon>Metazoa</taxon>
        <taxon>Spiralia</taxon>
        <taxon>Lophotrochozoa</taxon>
        <taxon>Mollusca</taxon>
        <taxon>Gastropoda</taxon>
        <taxon>Heterobranchia</taxon>
        <taxon>Euthyneura</taxon>
        <taxon>Panpulmonata</taxon>
        <taxon>Eupulmonata</taxon>
        <taxon>Stylommatophora</taxon>
        <taxon>Helicina</taxon>
        <taxon>Arionoidea</taxon>
        <taxon>Arionidae</taxon>
        <taxon>Arion</taxon>
    </lineage>
</organism>
<evidence type="ECO:0000256" key="2">
    <source>
        <dbReference type="RuleBase" id="RU363034"/>
    </source>
</evidence>
<dbReference type="Pfam" id="PF00089">
    <property type="entry name" value="Trypsin"/>
    <property type="match status" value="1"/>
</dbReference>
<keyword evidence="2" id="KW-0720">Serine protease</keyword>
<dbReference type="PRINTS" id="PR00722">
    <property type="entry name" value="CHYMOTRYPSIN"/>
</dbReference>
<dbReference type="PANTHER" id="PTHR24252:SF7">
    <property type="entry name" value="HYALIN"/>
    <property type="match status" value="1"/>
</dbReference>
<reference evidence="5" key="1">
    <citation type="submission" date="2014-12" db="EMBL/GenBank/DDBJ databases">
        <title>Insight into the proteome of Arion vulgaris.</title>
        <authorList>
            <person name="Aradska J."/>
            <person name="Bulat T."/>
            <person name="Smidak R."/>
            <person name="Sarate P."/>
            <person name="Gangsoo J."/>
            <person name="Sialana F."/>
            <person name="Bilban M."/>
            <person name="Lubec G."/>
        </authorList>
    </citation>
    <scope>NUCLEOTIDE SEQUENCE</scope>
    <source>
        <tissue evidence="5">Skin</tissue>
    </source>
</reference>
<dbReference type="PROSITE" id="PS50240">
    <property type="entry name" value="TRYPSIN_DOM"/>
    <property type="match status" value="1"/>
</dbReference>
<dbReference type="EMBL" id="HACG01027349">
    <property type="protein sequence ID" value="CEK74214.1"/>
    <property type="molecule type" value="Transcribed_RNA"/>
</dbReference>
<dbReference type="Gene3D" id="2.40.10.10">
    <property type="entry name" value="Trypsin-like serine proteases"/>
    <property type="match status" value="1"/>
</dbReference>
<dbReference type="SMART" id="SM00020">
    <property type="entry name" value="Tryp_SPc"/>
    <property type="match status" value="1"/>
</dbReference>
<keyword evidence="2" id="KW-0378">Hydrolase</keyword>
<dbReference type="InterPro" id="IPR009003">
    <property type="entry name" value="Peptidase_S1_PA"/>
</dbReference>
<dbReference type="GO" id="GO:0006508">
    <property type="term" value="P:proteolysis"/>
    <property type="evidence" value="ECO:0007669"/>
    <property type="project" value="UniProtKB-KW"/>
</dbReference>
<dbReference type="InterPro" id="IPR001254">
    <property type="entry name" value="Trypsin_dom"/>
</dbReference>
<feature type="transmembrane region" description="Helical" evidence="3">
    <location>
        <begin position="6"/>
        <end position="26"/>
    </location>
</feature>
<feature type="domain" description="Peptidase S1" evidence="4">
    <location>
        <begin position="36"/>
        <end position="307"/>
    </location>
</feature>
<keyword evidence="2" id="KW-0645">Protease</keyword>
<name>A0A0B6ZZY4_9EUPU</name>
<dbReference type="SUPFAM" id="SSF50494">
    <property type="entry name" value="Trypsin-like serine proteases"/>
    <property type="match status" value="1"/>
</dbReference>
<accession>A0A0B6ZZY4</accession>
<gene>
    <name evidence="5" type="primary">ORF90134</name>
    <name evidence="6" type="synonym">ORF90137</name>
</gene>
<dbReference type="AlphaFoldDB" id="A0A0B6ZZY4"/>
<dbReference type="CDD" id="cd00190">
    <property type="entry name" value="Tryp_SPc"/>
    <property type="match status" value="1"/>
</dbReference>
<evidence type="ECO:0000313" key="6">
    <source>
        <dbReference type="EMBL" id="CEK74215.1"/>
    </source>
</evidence>
<keyword evidence="3" id="KW-1133">Transmembrane helix</keyword>
<evidence type="ECO:0000256" key="1">
    <source>
        <dbReference type="ARBA" id="ARBA00023157"/>
    </source>
</evidence>
<dbReference type="InterPro" id="IPR043504">
    <property type="entry name" value="Peptidase_S1_PA_chymotrypsin"/>
</dbReference>
<keyword evidence="1" id="KW-1015">Disulfide bond</keyword>
<dbReference type="InterPro" id="IPR001314">
    <property type="entry name" value="Peptidase_S1A"/>
</dbReference>
<dbReference type="PROSITE" id="PS00135">
    <property type="entry name" value="TRYPSIN_SER"/>
    <property type="match status" value="1"/>
</dbReference>
<evidence type="ECO:0000259" key="4">
    <source>
        <dbReference type="PROSITE" id="PS50240"/>
    </source>
</evidence>
<dbReference type="EMBL" id="HACG01027350">
    <property type="protein sequence ID" value="CEK74215.1"/>
    <property type="molecule type" value="Transcribed_RNA"/>
</dbReference>
<dbReference type="PROSITE" id="PS00134">
    <property type="entry name" value="TRYPSIN_HIS"/>
    <property type="match status" value="1"/>
</dbReference>
<keyword evidence="3" id="KW-0812">Transmembrane</keyword>
<dbReference type="GO" id="GO:0004252">
    <property type="term" value="F:serine-type endopeptidase activity"/>
    <property type="evidence" value="ECO:0007669"/>
    <property type="project" value="InterPro"/>
</dbReference>
<dbReference type="InterPro" id="IPR018114">
    <property type="entry name" value="TRYPSIN_HIS"/>
</dbReference>
<dbReference type="InterPro" id="IPR033116">
    <property type="entry name" value="TRYPSIN_SER"/>
</dbReference>